<dbReference type="InterPro" id="IPR052523">
    <property type="entry name" value="Trichothecene_AcTrans"/>
</dbReference>
<dbReference type="EMBL" id="MCFJ01000003">
    <property type="protein sequence ID" value="ORY68338.1"/>
    <property type="molecule type" value="Genomic_DNA"/>
</dbReference>
<dbReference type="InterPro" id="IPR000182">
    <property type="entry name" value="GNAT_dom"/>
</dbReference>
<comment type="caution">
    <text evidence="2">The sequence shown here is derived from an EMBL/GenBank/DDBJ whole genome shotgun (WGS) entry which is preliminary data.</text>
</comment>
<dbReference type="SUPFAM" id="SSF55729">
    <property type="entry name" value="Acyl-CoA N-acyltransferases (Nat)"/>
    <property type="match status" value="1"/>
</dbReference>
<evidence type="ECO:0000259" key="1">
    <source>
        <dbReference type="PROSITE" id="PS51186"/>
    </source>
</evidence>
<keyword evidence="2" id="KW-0012">Acyltransferase</keyword>
<dbReference type="AlphaFoldDB" id="A0A1Y2E9S4"/>
<reference evidence="2 3" key="1">
    <citation type="submission" date="2016-07" db="EMBL/GenBank/DDBJ databases">
        <title>Pervasive Adenine N6-methylation of Active Genes in Fungi.</title>
        <authorList>
            <consortium name="DOE Joint Genome Institute"/>
            <person name="Mondo S.J."/>
            <person name="Dannebaum R.O."/>
            <person name="Kuo R.C."/>
            <person name="Labutti K."/>
            <person name="Haridas S."/>
            <person name="Kuo A."/>
            <person name="Salamov A."/>
            <person name="Ahrendt S.R."/>
            <person name="Lipzen A."/>
            <person name="Sullivan W."/>
            <person name="Andreopoulos W.B."/>
            <person name="Clum A."/>
            <person name="Lindquist E."/>
            <person name="Daum C."/>
            <person name="Ramamoorthy G.K."/>
            <person name="Gryganskyi A."/>
            <person name="Culley D."/>
            <person name="Magnuson J.K."/>
            <person name="James T.Y."/>
            <person name="O'Malley M.A."/>
            <person name="Stajich J.E."/>
            <person name="Spatafora J.W."/>
            <person name="Visel A."/>
            <person name="Grigoriev I.V."/>
        </authorList>
    </citation>
    <scope>NUCLEOTIDE SEQUENCE [LARGE SCALE GENOMIC DNA]</scope>
    <source>
        <strain evidence="2 3">CBS 129021</strain>
    </source>
</reference>
<accession>A0A1Y2E9S4</accession>
<protein>
    <submittedName>
        <fullName evidence="2">Acyl-CoA N-acyltransferase</fullName>
    </submittedName>
</protein>
<dbReference type="PROSITE" id="PS51186">
    <property type="entry name" value="GNAT"/>
    <property type="match status" value="1"/>
</dbReference>
<evidence type="ECO:0000313" key="3">
    <source>
        <dbReference type="Proteomes" id="UP000193689"/>
    </source>
</evidence>
<dbReference type="Gene3D" id="3.40.630.30">
    <property type="match status" value="1"/>
</dbReference>
<dbReference type="GeneID" id="63781404"/>
<dbReference type="Pfam" id="PF00583">
    <property type="entry name" value="Acetyltransf_1"/>
    <property type="match status" value="1"/>
</dbReference>
<dbReference type="PANTHER" id="PTHR42791:SF14">
    <property type="entry name" value="N-ACETYLTRANSFERASE DOMAIN-CONTAINING PROTEIN"/>
    <property type="match status" value="1"/>
</dbReference>
<sequence length="213" mass="24047">MPLELLPATAADARLAIQIRKAAYDKNPFLRILFPVPPSPEAIEFVAQDLEWKLARENSNCRAYKVVDTDIEDAEQTMIAFAKWDINNPKPEQPPKSTGNHGYGPGSNDAACRLVFDSLQERRDRIIGDRPHVYLDTLYTDPLQQKRGAGGLLVKQCLEEAKALGIPTWVESSEAAHKLYLKCGFRDVDLHAVDLSQWDAPDLHQTWLMIREL</sequence>
<dbReference type="InterPro" id="IPR016181">
    <property type="entry name" value="Acyl_CoA_acyltransferase"/>
</dbReference>
<dbReference type="CDD" id="cd04301">
    <property type="entry name" value="NAT_SF"/>
    <property type="match status" value="1"/>
</dbReference>
<keyword evidence="2" id="KW-0808">Transferase</keyword>
<gene>
    <name evidence="2" type="ORF">BCR38DRAFT_521419</name>
</gene>
<dbReference type="Proteomes" id="UP000193689">
    <property type="component" value="Unassembled WGS sequence"/>
</dbReference>
<dbReference type="RefSeq" id="XP_040718625.1">
    <property type="nucleotide sequence ID" value="XM_040865192.1"/>
</dbReference>
<dbReference type="PANTHER" id="PTHR42791">
    <property type="entry name" value="GNAT FAMILY ACETYLTRANSFERASE"/>
    <property type="match status" value="1"/>
</dbReference>
<evidence type="ECO:0000313" key="2">
    <source>
        <dbReference type="EMBL" id="ORY68338.1"/>
    </source>
</evidence>
<dbReference type="OrthoDB" id="410198at2759"/>
<dbReference type="InParanoid" id="A0A1Y2E9S4"/>
<keyword evidence="3" id="KW-1185">Reference proteome</keyword>
<proteinExistence type="predicted"/>
<dbReference type="GO" id="GO:0016747">
    <property type="term" value="F:acyltransferase activity, transferring groups other than amino-acyl groups"/>
    <property type="evidence" value="ECO:0007669"/>
    <property type="project" value="InterPro"/>
</dbReference>
<organism evidence="2 3">
    <name type="scientific">Pseudomassariella vexata</name>
    <dbReference type="NCBI Taxonomy" id="1141098"/>
    <lineage>
        <taxon>Eukaryota</taxon>
        <taxon>Fungi</taxon>
        <taxon>Dikarya</taxon>
        <taxon>Ascomycota</taxon>
        <taxon>Pezizomycotina</taxon>
        <taxon>Sordariomycetes</taxon>
        <taxon>Xylariomycetidae</taxon>
        <taxon>Amphisphaeriales</taxon>
        <taxon>Pseudomassariaceae</taxon>
        <taxon>Pseudomassariella</taxon>
    </lineage>
</organism>
<name>A0A1Y2E9S4_9PEZI</name>
<feature type="domain" description="N-acetyltransferase" evidence="1">
    <location>
        <begin position="69"/>
        <end position="213"/>
    </location>
</feature>
<dbReference type="STRING" id="1141098.A0A1Y2E9S4"/>